<dbReference type="EMBL" id="BSDZ01000089">
    <property type="protein sequence ID" value="GLI69870.1"/>
    <property type="molecule type" value="Genomic_DNA"/>
</dbReference>
<feature type="non-terminal residue" evidence="2">
    <location>
        <position position="155"/>
    </location>
</feature>
<feature type="region of interest" description="Disordered" evidence="1">
    <location>
        <begin position="89"/>
        <end position="127"/>
    </location>
</feature>
<evidence type="ECO:0000256" key="1">
    <source>
        <dbReference type="SAM" id="MobiDB-lite"/>
    </source>
</evidence>
<sequence length="155" mass="15016">AATGVAAAAAVPGPGTSGHAAALAMLPGRLSCLESRVAALADRQAREPLGVDPLERQQLDRLAGLLGRLRGDTGSDVRDTAARDTWRLVSLSQRGPPPLTSAAGPNGGGGGGSAVLGSGVPHGDYSTVSGGPYASDYYYCGGAESSGSAAGGGGG</sequence>
<name>A0ABQ5SIT4_9CHLO</name>
<organism evidence="2 3">
    <name type="scientific">Volvox africanus</name>
    <dbReference type="NCBI Taxonomy" id="51714"/>
    <lineage>
        <taxon>Eukaryota</taxon>
        <taxon>Viridiplantae</taxon>
        <taxon>Chlorophyta</taxon>
        <taxon>core chlorophytes</taxon>
        <taxon>Chlorophyceae</taxon>
        <taxon>CS clade</taxon>
        <taxon>Chlamydomonadales</taxon>
        <taxon>Volvocaceae</taxon>
        <taxon>Volvox</taxon>
    </lineage>
</organism>
<proteinExistence type="predicted"/>
<evidence type="ECO:0000313" key="2">
    <source>
        <dbReference type="EMBL" id="GLI69870.1"/>
    </source>
</evidence>
<dbReference type="Proteomes" id="UP001165090">
    <property type="component" value="Unassembled WGS sequence"/>
</dbReference>
<comment type="caution">
    <text evidence="2">The sequence shown here is derived from an EMBL/GenBank/DDBJ whole genome shotgun (WGS) entry which is preliminary data.</text>
</comment>
<accession>A0ABQ5SIT4</accession>
<feature type="non-terminal residue" evidence="2">
    <location>
        <position position="1"/>
    </location>
</feature>
<keyword evidence="3" id="KW-1185">Reference proteome</keyword>
<feature type="compositionally biased region" description="Gly residues" evidence="1">
    <location>
        <begin position="105"/>
        <end position="114"/>
    </location>
</feature>
<reference evidence="2 3" key="1">
    <citation type="journal article" date="2023" name="IScience">
        <title>Expanded male sex-determining region conserved during the evolution of homothallism in the green alga Volvox.</title>
        <authorList>
            <person name="Yamamoto K."/>
            <person name="Matsuzaki R."/>
            <person name="Mahakham W."/>
            <person name="Heman W."/>
            <person name="Sekimoto H."/>
            <person name="Kawachi M."/>
            <person name="Minakuchi Y."/>
            <person name="Toyoda A."/>
            <person name="Nozaki H."/>
        </authorList>
    </citation>
    <scope>NUCLEOTIDE SEQUENCE [LARGE SCALE GENOMIC DNA]</scope>
    <source>
        <strain evidence="2 3">NIES-4468</strain>
    </source>
</reference>
<protein>
    <submittedName>
        <fullName evidence="2">Uncharacterized protein</fullName>
    </submittedName>
</protein>
<evidence type="ECO:0000313" key="3">
    <source>
        <dbReference type="Proteomes" id="UP001165090"/>
    </source>
</evidence>
<gene>
    <name evidence="2" type="ORF">VaNZ11_014587</name>
</gene>